<dbReference type="InterPro" id="IPR009061">
    <property type="entry name" value="DNA-bd_dom_put_sf"/>
</dbReference>
<keyword evidence="2" id="KW-0805">Transcription regulation</keyword>
<dbReference type="Gene3D" id="1.10.1660.10">
    <property type="match status" value="1"/>
</dbReference>
<dbReference type="CDD" id="cd01107">
    <property type="entry name" value="HTH_BmrR"/>
    <property type="match status" value="1"/>
</dbReference>
<evidence type="ECO:0000313" key="8">
    <source>
        <dbReference type="Proteomes" id="UP000434036"/>
    </source>
</evidence>
<organism evidence="7 8">
    <name type="scientific">Copranaerobaculum intestinale</name>
    <dbReference type="NCBI Taxonomy" id="2692629"/>
    <lineage>
        <taxon>Bacteria</taxon>
        <taxon>Bacillati</taxon>
        <taxon>Bacillota</taxon>
        <taxon>Erysipelotrichia</taxon>
        <taxon>Erysipelotrichales</taxon>
        <taxon>Erysipelotrichaceae</taxon>
        <taxon>Copranaerobaculum</taxon>
    </lineage>
</organism>
<comment type="caution">
    <text evidence="7">The sequence shown here is derived from an EMBL/GenBank/DDBJ whole genome shotgun (WGS) entry which is preliminary data.</text>
</comment>
<evidence type="ECO:0000256" key="1">
    <source>
        <dbReference type="ARBA" id="ARBA00022491"/>
    </source>
</evidence>
<dbReference type="SUPFAM" id="SSF46955">
    <property type="entry name" value="Putative DNA-binding domain"/>
    <property type="match status" value="1"/>
</dbReference>
<dbReference type="SMART" id="SM00422">
    <property type="entry name" value="HTH_MERR"/>
    <property type="match status" value="1"/>
</dbReference>
<evidence type="ECO:0000256" key="2">
    <source>
        <dbReference type="ARBA" id="ARBA00023015"/>
    </source>
</evidence>
<dbReference type="EMBL" id="WUUQ01000002">
    <property type="protein sequence ID" value="MXQ73356.1"/>
    <property type="molecule type" value="Genomic_DNA"/>
</dbReference>
<name>A0A6N8U584_9FIRM</name>
<reference evidence="7 8" key="1">
    <citation type="submission" date="2019-12" db="EMBL/GenBank/DDBJ databases">
        <authorList>
            <person name="Yang R."/>
        </authorList>
    </citation>
    <scope>NUCLEOTIDE SEQUENCE [LARGE SCALE GENOMIC DNA]</scope>
    <source>
        <strain evidence="7 8">DONG20-135</strain>
    </source>
</reference>
<dbReference type="InterPro" id="IPR029442">
    <property type="entry name" value="GyrI-like"/>
</dbReference>
<dbReference type="AlphaFoldDB" id="A0A6N8U584"/>
<dbReference type="InterPro" id="IPR000551">
    <property type="entry name" value="MerR-type_HTH_dom"/>
</dbReference>
<feature type="coiled-coil region" evidence="5">
    <location>
        <begin position="81"/>
        <end position="108"/>
    </location>
</feature>
<evidence type="ECO:0000313" key="7">
    <source>
        <dbReference type="EMBL" id="MXQ73356.1"/>
    </source>
</evidence>
<accession>A0A6N8U584</accession>
<keyword evidence="3" id="KW-0238">DNA-binding</keyword>
<feature type="domain" description="HTH merR-type" evidence="6">
    <location>
        <begin position="4"/>
        <end position="74"/>
    </location>
</feature>
<dbReference type="GO" id="GO:0003677">
    <property type="term" value="F:DNA binding"/>
    <property type="evidence" value="ECO:0007669"/>
    <property type="project" value="UniProtKB-KW"/>
</dbReference>
<evidence type="ECO:0000256" key="3">
    <source>
        <dbReference type="ARBA" id="ARBA00023125"/>
    </source>
</evidence>
<dbReference type="Proteomes" id="UP000434036">
    <property type="component" value="Unassembled WGS sequence"/>
</dbReference>
<dbReference type="InterPro" id="IPR047057">
    <property type="entry name" value="MerR_fam"/>
</dbReference>
<protein>
    <submittedName>
        <fullName evidence="7">MerR family transcriptional regulator</fullName>
    </submittedName>
</protein>
<proteinExistence type="predicted"/>
<dbReference type="SUPFAM" id="SSF55136">
    <property type="entry name" value="Probable bacterial effector-binding domain"/>
    <property type="match status" value="1"/>
</dbReference>
<evidence type="ECO:0000256" key="5">
    <source>
        <dbReference type="SAM" id="Coils"/>
    </source>
</evidence>
<dbReference type="Pfam" id="PF13411">
    <property type="entry name" value="MerR_1"/>
    <property type="match status" value="1"/>
</dbReference>
<keyword evidence="1" id="KW-0678">Repressor</keyword>
<gene>
    <name evidence="7" type="ORF">GSF08_05360</name>
</gene>
<dbReference type="InterPro" id="IPR011256">
    <property type="entry name" value="Reg_factor_effector_dom_sf"/>
</dbReference>
<dbReference type="Pfam" id="PF06445">
    <property type="entry name" value="GyrI-like"/>
    <property type="match status" value="1"/>
</dbReference>
<dbReference type="Gene3D" id="3.20.80.10">
    <property type="entry name" value="Regulatory factor, effector binding domain"/>
    <property type="match status" value="1"/>
</dbReference>
<evidence type="ECO:0000256" key="4">
    <source>
        <dbReference type="ARBA" id="ARBA00023163"/>
    </source>
</evidence>
<dbReference type="PROSITE" id="PS50937">
    <property type="entry name" value="HTH_MERR_2"/>
    <property type="match status" value="1"/>
</dbReference>
<evidence type="ECO:0000259" key="6">
    <source>
        <dbReference type="PROSITE" id="PS50937"/>
    </source>
</evidence>
<keyword evidence="4" id="KW-0804">Transcription</keyword>
<sequence length="277" mass="32414">MKTVFSIGDTAKIHHISKQTLIYYDTIGLLKPYKVDPSNNYRYYSMDEFAILDVILLLKDLGVPLKQIQDYLKKRTVSSSIELFEQQQKRIDEKIRSLKRTKDKITNKLAVFRDYAQEEFVFDVPFIHHFPLRHVIEIPMEQPGDLLQFNISIKKLMMYLRKQNIDFNYQLGSTTTLQNIKNGLPDINASIFTLIDKPMKDPFYRTIPAGDYVCIYFKGNYEDFSKPYQLLLQYIEDHGYTVKGPAYEFSISDMYTVSNSAEYVTEITLELNKGESI</sequence>
<keyword evidence="8" id="KW-1185">Reference proteome</keyword>
<dbReference type="PANTHER" id="PTHR30204">
    <property type="entry name" value="REDOX-CYCLING DRUG-SENSING TRANSCRIPTIONAL ACTIVATOR SOXR"/>
    <property type="match status" value="1"/>
</dbReference>
<dbReference type="GO" id="GO:0003700">
    <property type="term" value="F:DNA-binding transcription factor activity"/>
    <property type="evidence" value="ECO:0007669"/>
    <property type="project" value="InterPro"/>
</dbReference>
<dbReference type="RefSeq" id="WP_160624814.1">
    <property type="nucleotide sequence ID" value="NZ_WUUQ01000002.1"/>
</dbReference>
<keyword evidence="5" id="KW-0175">Coiled coil</keyword>
<dbReference type="PANTHER" id="PTHR30204:SF69">
    <property type="entry name" value="MERR-FAMILY TRANSCRIPTIONAL REGULATOR"/>
    <property type="match status" value="1"/>
</dbReference>
<reference evidence="7 8" key="2">
    <citation type="submission" date="2020-01" db="EMBL/GenBank/DDBJ databases">
        <title>Clostridiaceae sp. nov. isolated from the gut of human by culturomics.</title>
        <authorList>
            <person name="Chang Y."/>
        </authorList>
    </citation>
    <scope>NUCLEOTIDE SEQUENCE [LARGE SCALE GENOMIC DNA]</scope>
    <source>
        <strain evidence="7 8">DONG20-135</strain>
    </source>
</reference>